<dbReference type="SUPFAM" id="SSF55729">
    <property type="entry name" value="Acyl-CoA N-acyltransferases (Nat)"/>
    <property type="match status" value="1"/>
</dbReference>
<dbReference type="Pfam" id="PF00583">
    <property type="entry name" value="Acetyltransf_1"/>
    <property type="match status" value="1"/>
</dbReference>
<feature type="domain" description="N-acetyltransferase" evidence="3">
    <location>
        <begin position="15"/>
        <end position="161"/>
    </location>
</feature>
<sequence>MNFEPVAMVINEKVYQLMPATQADVPSLLNLEKAVYHGKTPWSGQTFYSELKKHNRIYLVVYHESTLVGMIGARFHPRETHITNLAVNPAYQGQKIGTWLLKVVIELAKQNASELVSLEVNINNTVAKKLYQSLGFESTFIRKNYYRDTHTDAINMILWLEKGKKEV</sequence>
<dbReference type="RefSeq" id="WP_009559786.1">
    <property type="nucleotide sequence ID" value="NZ_AYZN01000003.1"/>
</dbReference>
<dbReference type="STRING" id="1423790.BN53_03940"/>
<dbReference type="InterPro" id="IPR051556">
    <property type="entry name" value="N-term/lysine_N-AcTrnsfr"/>
</dbReference>
<keyword evidence="5" id="KW-1185">Reference proteome</keyword>
<keyword evidence="2" id="KW-0012">Acyltransferase</keyword>
<dbReference type="AlphaFoldDB" id="I7LDV3"/>
<evidence type="ECO:0000256" key="2">
    <source>
        <dbReference type="ARBA" id="ARBA00023315"/>
    </source>
</evidence>
<dbReference type="NCBIfam" id="TIGR01575">
    <property type="entry name" value="rimI"/>
    <property type="match status" value="1"/>
</dbReference>
<dbReference type="Proteomes" id="UP000009311">
    <property type="component" value="Unassembled WGS sequence"/>
</dbReference>
<dbReference type="eggNOG" id="COG0456">
    <property type="taxonomic scope" value="Bacteria"/>
</dbReference>
<protein>
    <submittedName>
        <fullName evidence="4">Ribosomal-protein-alanine acetyltransferase</fullName>
    </submittedName>
</protein>
<accession>I7LDV3</accession>
<evidence type="ECO:0000256" key="1">
    <source>
        <dbReference type="ARBA" id="ARBA00022679"/>
    </source>
</evidence>
<dbReference type="PROSITE" id="PS51186">
    <property type="entry name" value="GNAT"/>
    <property type="match status" value="1"/>
</dbReference>
<organism evidence="4 5">
    <name type="scientific">Lactobacillus pasteurii DSM 23907 = CRBIP 24.76</name>
    <dbReference type="NCBI Taxonomy" id="1423790"/>
    <lineage>
        <taxon>Bacteria</taxon>
        <taxon>Bacillati</taxon>
        <taxon>Bacillota</taxon>
        <taxon>Bacilli</taxon>
        <taxon>Lactobacillales</taxon>
        <taxon>Lactobacillaceae</taxon>
        <taxon>Lactobacillus</taxon>
    </lineage>
</organism>
<dbReference type="CDD" id="cd04301">
    <property type="entry name" value="NAT_SF"/>
    <property type="match status" value="1"/>
</dbReference>
<dbReference type="InterPro" id="IPR006464">
    <property type="entry name" value="AcTrfase_RimI/Ard1"/>
</dbReference>
<dbReference type="PANTHER" id="PTHR42919">
    <property type="entry name" value="N-ALPHA-ACETYLTRANSFERASE"/>
    <property type="match status" value="1"/>
</dbReference>
<evidence type="ECO:0000313" key="5">
    <source>
        <dbReference type="Proteomes" id="UP000009311"/>
    </source>
</evidence>
<comment type="caution">
    <text evidence="4">The sequence shown here is derived from an EMBL/GenBank/DDBJ whole genome shotgun (WGS) entry which is preliminary data.</text>
</comment>
<reference evidence="4 5" key="1">
    <citation type="submission" date="2012-06" db="EMBL/GenBank/DDBJ databases">
        <title>Draft Genome Sequence of Lactobacillus pasteurii CRBIP 24.76T.</title>
        <authorList>
            <person name="Cousin S."/>
            <person name="Bouchier C."/>
            <person name="Loux V."/>
            <person name="Ma L."/>
            <person name="Creno S."/>
            <person name="Bizet C."/>
            <person name="Clermont D."/>
        </authorList>
    </citation>
    <scope>NUCLEOTIDE SEQUENCE [LARGE SCALE GENOMIC DNA]</scope>
    <source>
        <strain evidence="5">CRBIP 24.76T</strain>
    </source>
</reference>
<dbReference type="PATRIC" id="fig|1423790.3.peg.1261"/>
<dbReference type="PANTHER" id="PTHR42919:SF8">
    <property type="entry name" value="N-ALPHA-ACETYLTRANSFERASE 50"/>
    <property type="match status" value="1"/>
</dbReference>
<dbReference type="Gene3D" id="3.40.630.30">
    <property type="match status" value="1"/>
</dbReference>
<evidence type="ECO:0000313" key="4">
    <source>
        <dbReference type="EMBL" id="CCI85238.1"/>
    </source>
</evidence>
<keyword evidence="1 4" id="KW-0808">Transferase</keyword>
<dbReference type="InterPro" id="IPR016181">
    <property type="entry name" value="Acyl_CoA_acyltransferase"/>
</dbReference>
<evidence type="ECO:0000259" key="3">
    <source>
        <dbReference type="PROSITE" id="PS51186"/>
    </source>
</evidence>
<dbReference type="InterPro" id="IPR000182">
    <property type="entry name" value="GNAT_dom"/>
</dbReference>
<dbReference type="EMBL" id="CAKD01000020">
    <property type="protein sequence ID" value="CCI85238.1"/>
    <property type="molecule type" value="Genomic_DNA"/>
</dbReference>
<name>I7LDV3_9LACO</name>
<proteinExistence type="predicted"/>
<gene>
    <name evidence="4" type="ORF">BN53_03940</name>
</gene>
<dbReference type="GO" id="GO:0008080">
    <property type="term" value="F:N-acetyltransferase activity"/>
    <property type="evidence" value="ECO:0007669"/>
    <property type="project" value="InterPro"/>
</dbReference>